<feature type="region of interest" description="Disordered" evidence="1">
    <location>
        <begin position="165"/>
        <end position="208"/>
    </location>
</feature>
<evidence type="ECO:0000313" key="4">
    <source>
        <dbReference type="Proteomes" id="UP000663840"/>
    </source>
</evidence>
<evidence type="ECO:0000256" key="1">
    <source>
        <dbReference type="SAM" id="MobiDB-lite"/>
    </source>
</evidence>
<evidence type="ECO:0000256" key="2">
    <source>
        <dbReference type="SAM" id="SignalP"/>
    </source>
</evidence>
<dbReference type="EMBL" id="CAJMWR010002237">
    <property type="protein sequence ID" value="CAE6441892.1"/>
    <property type="molecule type" value="Genomic_DNA"/>
</dbReference>
<feature type="signal peptide" evidence="2">
    <location>
        <begin position="1"/>
        <end position="19"/>
    </location>
</feature>
<gene>
    <name evidence="3" type="ORF">RDB_LOCUS79315</name>
</gene>
<proteinExistence type="predicted"/>
<keyword evidence="2" id="KW-0732">Signal</keyword>
<organism evidence="3 4">
    <name type="scientific">Rhizoctonia solani</name>
    <dbReference type="NCBI Taxonomy" id="456999"/>
    <lineage>
        <taxon>Eukaryota</taxon>
        <taxon>Fungi</taxon>
        <taxon>Dikarya</taxon>
        <taxon>Basidiomycota</taxon>
        <taxon>Agaricomycotina</taxon>
        <taxon>Agaricomycetes</taxon>
        <taxon>Cantharellales</taxon>
        <taxon>Ceratobasidiaceae</taxon>
        <taxon>Rhizoctonia</taxon>
    </lineage>
</organism>
<dbReference type="Proteomes" id="UP000663840">
    <property type="component" value="Unassembled WGS sequence"/>
</dbReference>
<name>A0A8H3AW49_9AGAM</name>
<comment type="caution">
    <text evidence="3">The sequence shown here is derived from an EMBL/GenBank/DDBJ whole genome shotgun (WGS) entry which is preliminary data.</text>
</comment>
<feature type="compositionally biased region" description="Polar residues" evidence="1">
    <location>
        <begin position="165"/>
        <end position="199"/>
    </location>
</feature>
<dbReference type="AlphaFoldDB" id="A0A8H3AW49"/>
<accession>A0A8H3AW49</accession>
<sequence>MHSHAAALIIAAMSTAVLAKPIVSEDHRSSSTLESQSLTSVGSAVPSPVFTQIASSIESHLSYASIVSTEHKPVETSMSMASPTSSSVFTHVVSSAEPQPTEHKAKLVDGEISSELPVPVFSSIVASSDYISSAHPSYTSSVIDNSANATSTLVSDVPWPTSSVENTAHETTSCTPIASGNSTKPEPTLLYTSANNSPSGLAPSSILP</sequence>
<feature type="chain" id="PRO_5034077688" evidence="2">
    <location>
        <begin position="20"/>
        <end position="208"/>
    </location>
</feature>
<protein>
    <submittedName>
        <fullName evidence="3">Uncharacterized protein</fullName>
    </submittedName>
</protein>
<reference evidence="3" key="1">
    <citation type="submission" date="2021-01" db="EMBL/GenBank/DDBJ databases">
        <authorList>
            <person name="Kaushik A."/>
        </authorList>
    </citation>
    <scope>NUCLEOTIDE SEQUENCE</scope>
    <source>
        <strain evidence="3">AG1-1A</strain>
    </source>
</reference>
<evidence type="ECO:0000313" key="3">
    <source>
        <dbReference type="EMBL" id="CAE6441892.1"/>
    </source>
</evidence>